<evidence type="ECO:0000313" key="11">
    <source>
        <dbReference type="Ensembl" id="ENSSTUP00000075524.1"/>
    </source>
</evidence>
<sequence>MKSTCLIILASLAVCNLTVARGQSIPAEEKTGDRQIDDIILQRAESILLRSILKMTEDEDGVNEALSSQPEWLVNPGKREEDEDEDSREVQKRQHPGKREDEMDSFVELQKRQHPGKRSMLEQITENSAFLSELSKRQHPGKRYLMRYSKRQHPGRRDVDDELDAGDLQELEKRQHPGKRYWDNMSPDLGANSPCDVLDPGCSKANLLLELLDNVTKSRAAEKRQHPGKRSAPDEDLTEQE</sequence>
<dbReference type="PIRSF" id="PIRSF001795">
    <property type="entry name" value="TRH"/>
    <property type="match status" value="1"/>
</dbReference>
<dbReference type="InterPro" id="IPR008857">
    <property type="entry name" value="TRH"/>
</dbReference>
<accession>A0A674BVW3</accession>
<dbReference type="OMA" id="QESFTCN"/>
<dbReference type="GO" id="GO:0008437">
    <property type="term" value="F:thyrotropin-releasing hormone activity"/>
    <property type="evidence" value="ECO:0007669"/>
    <property type="project" value="InterPro"/>
</dbReference>
<dbReference type="GO" id="GO:0014054">
    <property type="term" value="P:positive regulation of gamma-aminobutyric acid secretion"/>
    <property type="evidence" value="ECO:0007669"/>
    <property type="project" value="TreeGrafter"/>
</dbReference>
<comment type="function">
    <text evidence="9">Functions as a regulator of the biosynthesis of TSH in the anterior pituitary gland and as a neurotransmitter/ neuromodulator in the central and peripheral nervous systems.</text>
</comment>
<dbReference type="OrthoDB" id="9949225at2759"/>
<feature type="compositionally biased region" description="Basic and acidic residues" evidence="10">
    <location>
        <begin position="88"/>
        <end position="101"/>
    </location>
</feature>
<keyword evidence="4" id="KW-0165">Cleavage on pair of basic residues</keyword>
<dbReference type="InParanoid" id="A0A674BVW3"/>
<dbReference type="PANTHER" id="PTHR17530">
    <property type="entry name" value="PRO-THYROTROPIN-RELEASING HORMONE"/>
    <property type="match status" value="1"/>
</dbReference>
<dbReference type="KEGG" id="stru:115166438"/>
<keyword evidence="8" id="KW-0027">Amidation</keyword>
<feature type="region of interest" description="Disordered" evidence="10">
    <location>
        <begin position="135"/>
        <end position="195"/>
    </location>
</feature>
<evidence type="ECO:0000256" key="8">
    <source>
        <dbReference type="ARBA" id="ARBA00022815"/>
    </source>
</evidence>
<dbReference type="GO" id="GO:0032024">
    <property type="term" value="P:positive regulation of insulin secretion"/>
    <property type="evidence" value="ECO:0007669"/>
    <property type="project" value="TreeGrafter"/>
</dbReference>
<keyword evidence="12" id="KW-1185">Reference proteome</keyword>
<comment type="similarity">
    <text evidence="2 9">Belongs to the TRH family.</text>
</comment>
<keyword evidence="5 9" id="KW-0372">Hormone</keyword>
<comment type="subcellular location">
    <subcellularLocation>
        <location evidence="1">Secreted</location>
    </subcellularLocation>
</comment>
<keyword evidence="7" id="KW-0677">Repeat</keyword>
<evidence type="ECO:0000256" key="3">
    <source>
        <dbReference type="ARBA" id="ARBA00022525"/>
    </source>
</evidence>
<evidence type="ECO:0000256" key="5">
    <source>
        <dbReference type="ARBA" id="ARBA00022702"/>
    </source>
</evidence>
<protein>
    <recommendedName>
        <fullName evidence="9">Pro-thyrotropin-releasing hormone</fullName>
    </recommendedName>
</protein>
<dbReference type="GO" id="GO:0005576">
    <property type="term" value="C:extracellular region"/>
    <property type="evidence" value="ECO:0007669"/>
    <property type="project" value="UniProtKB-SubCell"/>
</dbReference>
<evidence type="ECO:0000256" key="4">
    <source>
        <dbReference type="ARBA" id="ARBA00022685"/>
    </source>
</evidence>
<evidence type="ECO:0000256" key="7">
    <source>
        <dbReference type="ARBA" id="ARBA00022737"/>
    </source>
</evidence>
<proteinExistence type="inferred from homology"/>
<dbReference type="GeneTree" id="ENSGT00390000016951"/>
<evidence type="ECO:0000256" key="2">
    <source>
        <dbReference type="ARBA" id="ARBA00010437"/>
    </source>
</evidence>
<dbReference type="GO" id="GO:0001692">
    <property type="term" value="P:histamine metabolic process"/>
    <property type="evidence" value="ECO:0007669"/>
    <property type="project" value="TreeGrafter"/>
</dbReference>
<dbReference type="GO" id="GO:0009755">
    <property type="term" value="P:hormone-mediated signaling pathway"/>
    <property type="evidence" value="ECO:0007669"/>
    <property type="project" value="UniProtKB-UniRule"/>
</dbReference>
<reference evidence="11" key="2">
    <citation type="submission" date="2025-09" db="UniProtKB">
        <authorList>
            <consortium name="Ensembl"/>
        </authorList>
    </citation>
    <scope>IDENTIFICATION</scope>
</reference>
<feature type="compositionally biased region" description="Acidic residues" evidence="10">
    <location>
        <begin position="160"/>
        <end position="169"/>
    </location>
</feature>
<reference evidence="11" key="1">
    <citation type="submission" date="2025-08" db="UniProtKB">
        <authorList>
            <consortium name="Ensembl"/>
        </authorList>
    </citation>
    <scope>IDENTIFICATION</scope>
</reference>
<evidence type="ECO:0000256" key="6">
    <source>
        <dbReference type="ARBA" id="ARBA00022729"/>
    </source>
</evidence>
<organism evidence="11 12">
    <name type="scientific">Salmo trutta</name>
    <name type="common">Brown trout</name>
    <dbReference type="NCBI Taxonomy" id="8032"/>
    <lineage>
        <taxon>Eukaryota</taxon>
        <taxon>Metazoa</taxon>
        <taxon>Chordata</taxon>
        <taxon>Craniata</taxon>
        <taxon>Vertebrata</taxon>
        <taxon>Euteleostomi</taxon>
        <taxon>Actinopterygii</taxon>
        <taxon>Neopterygii</taxon>
        <taxon>Teleostei</taxon>
        <taxon>Protacanthopterygii</taxon>
        <taxon>Salmoniformes</taxon>
        <taxon>Salmonidae</taxon>
        <taxon>Salmoninae</taxon>
        <taxon>Salmo</taxon>
    </lineage>
</organism>
<feature type="region of interest" description="Disordered" evidence="10">
    <location>
        <begin position="218"/>
        <end position="241"/>
    </location>
</feature>
<dbReference type="Ensembl" id="ENSSTUT00000080288.1">
    <property type="protein sequence ID" value="ENSSTUP00000075524.1"/>
    <property type="gene ID" value="ENSSTUG00000033159.1"/>
</dbReference>
<name>A0A674BVW3_SALTR</name>
<dbReference type="Proteomes" id="UP000472277">
    <property type="component" value="Chromosome 28"/>
</dbReference>
<gene>
    <name evidence="11" type="primary">TRH</name>
    <name evidence="11" type="synonym">LOC115166438</name>
</gene>
<feature type="compositionally biased region" description="Basic residues" evidence="10">
    <location>
        <begin position="137"/>
        <end position="154"/>
    </location>
</feature>
<evidence type="ECO:0000256" key="9">
    <source>
        <dbReference type="PIRNR" id="PIRNR001795"/>
    </source>
</evidence>
<feature type="region of interest" description="Disordered" evidence="10">
    <location>
        <begin position="61"/>
        <end position="105"/>
    </location>
</feature>
<evidence type="ECO:0000256" key="1">
    <source>
        <dbReference type="ARBA" id="ARBA00004613"/>
    </source>
</evidence>
<dbReference type="AlphaFoldDB" id="A0A674BVW3"/>
<dbReference type="GO" id="GO:0014050">
    <property type="term" value="P:negative regulation of glutamate secretion"/>
    <property type="evidence" value="ECO:0007669"/>
    <property type="project" value="TreeGrafter"/>
</dbReference>
<keyword evidence="6 9" id="KW-0732">Signal</keyword>
<evidence type="ECO:0000313" key="12">
    <source>
        <dbReference type="Proteomes" id="UP000472277"/>
    </source>
</evidence>
<dbReference type="Pfam" id="PF05438">
    <property type="entry name" value="TRH"/>
    <property type="match status" value="1"/>
</dbReference>
<dbReference type="GO" id="GO:0030141">
    <property type="term" value="C:secretory granule"/>
    <property type="evidence" value="ECO:0007669"/>
    <property type="project" value="TreeGrafter"/>
</dbReference>
<keyword evidence="3 9" id="KW-0964">Secreted</keyword>
<feature type="chain" id="PRO_5025721506" description="Pro-thyrotropin-releasing hormone" evidence="9">
    <location>
        <begin position="23"/>
        <end position="241"/>
    </location>
</feature>
<dbReference type="GO" id="GO:0042755">
    <property type="term" value="P:eating behavior"/>
    <property type="evidence" value="ECO:0007669"/>
    <property type="project" value="TreeGrafter"/>
</dbReference>
<evidence type="ECO:0000256" key="10">
    <source>
        <dbReference type="SAM" id="MobiDB-lite"/>
    </source>
</evidence>
<dbReference type="PANTHER" id="PTHR17530:SF2">
    <property type="entry name" value="PRO-THYROTROPIN-RELEASING HORMONE"/>
    <property type="match status" value="1"/>
</dbReference>
<feature type="signal peptide" evidence="9">
    <location>
        <begin position="1"/>
        <end position="22"/>
    </location>
</feature>